<sequence length="159" mass="17228">MQKLSLEKAKKHLEKFGLSDRIRIAKESTATVALAAKAFDCEEKKIAKTLSFMLPSGPILVLAVGDARIDNAKFKHTFAAKAKMIKPEECEQIIGHAPGGVCPFGINEDVKVYLDESLKSMDSVLPACGTSDTGIELTIPELEKSSCCTGWVDITKTLD</sequence>
<organism evidence="2 3">
    <name type="scientific">Parasutterella excrementihominis YIT 11859</name>
    <dbReference type="NCBI Taxonomy" id="762966"/>
    <lineage>
        <taxon>Bacteria</taxon>
        <taxon>Pseudomonadati</taxon>
        <taxon>Pseudomonadota</taxon>
        <taxon>Betaproteobacteria</taxon>
        <taxon>Burkholderiales</taxon>
        <taxon>Sutterellaceae</taxon>
        <taxon>Parasutterella</taxon>
    </lineage>
</organism>
<dbReference type="HOGENOM" id="CLU_094875_0_3_4"/>
<evidence type="ECO:0000313" key="2">
    <source>
        <dbReference type="EMBL" id="EGG53495.1"/>
    </source>
</evidence>
<evidence type="ECO:0000259" key="1">
    <source>
        <dbReference type="Pfam" id="PF04073"/>
    </source>
</evidence>
<name>F3QLI3_9BURK</name>
<dbReference type="EMBL" id="AFBP01000056">
    <property type="protein sequence ID" value="EGG53495.1"/>
    <property type="molecule type" value="Genomic_DNA"/>
</dbReference>
<dbReference type="AlphaFoldDB" id="F3QLI3"/>
<dbReference type="InterPro" id="IPR036754">
    <property type="entry name" value="YbaK/aa-tRNA-synt-asso_dom_sf"/>
</dbReference>
<dbReference type="Pfam" id="PF04073">
    <property type="entry name" value="tRNA_edit"/>
    <property type="match status" value="1"/>
</dbReference>
<dbReference type="GO" id="GO:0002161">
    <property type="term" value="F:aminoacyl-tRNA deacylase activity"/>
    <property type="evidence" value="ECO:0007669"/>
    <property type="project" value="InterPro"/>
</dbReference>
<dbReference type="eggNOG" id="COG2606">
    <property type="taxonomic scope" value="Bacteria"/>
</dbReference>
<evidence type="ECO:0000313" key="3">
    <source>
        <dbReference type="Proteomes" id="UP000005156"/>
    </source>
</evidence>
<dbReference type="InterPro" id="IPR007214">
    <property type="entry name" value="YbaK/aa-tRNA-synth-assoc-dom"/>
</dbReference>
<reference evidence="2 3" key="1">
    <citation type="submission" date="2011-02" db="EMBL/GenBank/DDBJ databases">
        <authorList>
            <person name="Weinstock G."/>
            <person name="Sodergren E."/>
            <person name="Clifton S."/>
            <person name="Fulton L."/>
            <person name="Fulton B."/>
            <person name="Courtney L."/>
            <person name="Fronick C."/>
            <person name="Harrison M."/>
            <person name="Strong C."/>
            <person name="Farmer C."/>
            <person name="Delahaunty K."/>
            <person name="Markovic C."/>
            <person name="Hall O."/>
            <person name="Minx P."/>
            <person name="Tomlinson C."/>
            <person name="Mitreva M."/>
            <person name="Hou S."/>
            <person name="Chen J."/>
            <person name="Wollam A."/>
            <person name="Pepin K.H."/>
            <person name="Johnson M."/>
            <person name="Bhonagiri V."/>
            <person name="Zhang X."/>
            <person name="Suruliraj S."/>
            <person name="Warren W."/>
            <person name="Chinwalla A."/>
            <person name="Mardis E.R."/>
            <person name="Wilson R.K."/>
        </authorList>
    </citation>
    <scope>NUCLEOTIDE SEQUENCE [LARGE SCALE GENOMIC DNA]</scope>
    <source>
        <strain evidence="2 3">YIT 11859</strain>
    </source>
</reference>
<comment type="caution">
    <text evidence="2">The sequence shown here is derived from an EMBL/GenBank/DDBJ whole genome shotgun (WGS) entry which is preliminary data.</text>
</comment>
<dbReference type="GO" id="GO:0016874">
    <property type="term" value="F:ligase activity"/>
    <property type="evidence" value="ECO:0007669"/>
    <property type="project" value="UniProtKB-KW"/>
</dbReference>
<dbReference type="PANTHER" id="PTHR30411:SF1">
    <property type="entry name" value="CYTOPLASMIC PROTEIN"/>
    <property type="match status" value="1"/>
</dbReference>
<feature type="domain" description="YbaK/aminoacyl-tRNA synthetase-associated" evidence="1">
    <location>
        <begin position="27"/>
        <end position="144"/>
    </location>
</feature>
<dbReference type="CDD" id="cd04333">
    <property type="entry name" value="ProX_deacylase"/>
    <property type="match status" value="1"/>
</dbReference>
<dbReference type="SUPFAM" id="SSF55826">
    <property type="entry name" value="YbaK/ProRS associated domain"/>
    <property type="match status" value="1"/>
</dbReference>
<dbReference type="Gene3D" id="3.90.960.10">
    <property type="entry name" value="YbaK/aminoacyl-tRNA synthetase-associated domain"/>
    <property type="match status" value="1"/>
</dbReference>
<keyword evidence="2" id="KW-0436">Ligase</keyword>
<dbReference type="Proteomes" id="UP000005156">
    <property type="component" value="Unassembled WGS sequence"/>
</dbReference>
<accession>F3QLI3</accession>
<gene>
    <name evidence="2" type="ORF">HMPREF9439_01803</name>
</gene>
<protein>
    <submittedName>
        <fullName evidence="2">YbaK/proline--tRNA ligase associated domain protein</fullName>
    </submittedName>
</protein>
<keyword evidence="3" id="KW-1185">Reference proteome</keyword>
<dbReference type="PANTHER" id="PTHR30411">
    <property type="entry name" value="CYTOPLASMIC PROTEIN"/>
    <property type="match status" value="1"/>
</dbReference>
<proteinExistence type="predicted"/>